<dbReference type="GO" id="GO:0004725">
    <property type="term" value="F:protein tyrosine phosphatase activity"/>
    <property type="evidence" value="ECO:0007669"/>
    <property type="project" value="UniProtKB-EC"/>
</dbReference>
<name>A0A0F7S520_9BASI</name>
<dbReference type="InterPro" id="IPR000387">
    <property type="entry name" value="Tyr_Pase_dom"/>
</dbReference>
<dbReference type="PROSITE" id="PS50056">
    <property type="entry name" value="TYR_PHOSPHATASE_2"/>
    <property type="match status" value="1"/>
</dbReference>
<gene>
    <name evidence="8" type="primary">SSCI86930.1</name>
    <name evidence="9" type="ORF">SPSC_01186</name>
</gene>
<feature type="region of interest" description="Disordered" evidence="5">
    <location>
        <begin position="511"/>
        <end position="539"/>
    </location>
</feature>
<dbReference type="EMBL" id="LK056656">
    <property type="protein sequence ID" value="CDU22556.1"/>
    <property type="molecule type" value="Genomic_DNA"/>
</dbReference>
<organism evidence="8 10">
    <name type="scientific">Sporisorium scitamineum</name>
    <dbReference type="NCBI Taxonomy" id="49012"/>
    <lineage>
        <taxon>Eukaryota</taxon>
        <taxon>Fungi</taxon>
        <taxon>Dikarya</taxon>
        <taxon>Basidiomycota</taxon>
        <taxon>Ustilaginomycotina</taxon>
        <taxon>Ustilaginomycetes</taxon>
        <taxon>Ustilaginales</taxon>
        <taxon>Ustilaginaceae</taxon>
        <taxon>Sporisorium</taxon>
    </lineage>
</organism>
<dbReference type="STRING" id="49012.A0A0F7S520"/>
<evidence type="ECO:0000259" key="7">
    <source>
        <dbReference type="PROSITE" id="PS50056"/>
    </source>
</evidence>
<dbReference type="InterPro" id="IPR000340">
    <property type="entry name" value="Dual-sp_phosphatase_cat-dom"/>
</dbReference>
<reference evidence="10" key="1">
    <citation type="submission" date="2014-06" db="EMBL/GenBank/DDBJ databases">
        <authorList>
            <person name="Berkman P.J."/>
        </authorList>
    </citation>
    <scope>NUCLEOTIDE SEQUENCE [LARGE SCALE GENOMIC DNA]</scope>
</reference>
<protein>
    <recommendedName>
        <fullName evidence="2">protein-tyrosine-phosphatase</fullName>
        <ecNumber evidence="2">3.1.3.48</ecNumber>
    </recommendedName>
</protein>
<dbReference type="PANTHER" id="PTHR45848:SF4">
    <property type="entry name" value="DUAL SPECIFICITY PROTEIN PHOSPHATASE 12"/>
    <property type="match status" value="1"/>
</dbReference>
<dbReference type="CDD" id="cd14498">
    <property type="entry name" value="DSP"/>
    <property type="match status" value="1"/>
</dbReference>
<evidence type="ECO:0000313" key="8">
    <source>
        <dbReference type="EMBL" id="CDS02319.1"/>
    </source>
</evidence>
<dbReference type="Pfam" id="PF00782">
    <property type="entry name" value="DSPc"/>
    <property type="match status" value="1"/>
</dbReference>
<dbReference type="PROSITE" id="PS50054">
    <property type="entry name" value="TYR_PHOSPHATASE_DUAL"/>
    <property type="match status" value="1"/>
</dbReference>
<dbReference type="GO" id="GO:0008138">
    <property type="term" value="F:protein tyrosine/serine/threonine phosphatase activity"/>
    <property type="evidence" value="ECO:0007669"/>
    <property type="project" value="TreeGrafter"/>
</dbReference>
<evidence type="ECO:0000256" key="4">
    <source>
        <dbReference type="ARBA" id="ARBA00022912"/>
    </source>
</evidence>
<dbReference type="SUPFAM" id="SSF52799">
    <property type="entry name" value="(Phosphotyrosine protein) phosphatases II"/>
    <property type="match status" value="1"/>
</dbReference>
<keyword evidence="3" id="KW-0378">Hydrolase</keyword>
<feature type="compositionally biased region" description="Polar residues" evidence="5">
    <location>
        <begin position="444"/>
        <end position="454"/>
    </location>
</feature>
<dbReference type="PANTHER" id="PTHR45848">
    <property type="entry name" value="DUAL SPECIFICITY PROTEIN PHOSPHATASE 12 FAMILY MEMBER"/>
    <property type="match status" value="1"/>
</dbReference>
<dbReference type="EC" id="3.1.3.48" evidence="2"/>
<evidence type="ECO:0000256" key="3">
    <source>
        <dbReference type="ARBA" id="ARBA00022801"/>
    </source>
</evidence>
<sequence>MDEVLPGLWVGGVRAAMDVDYLSRAGITHIITCMKQQIPVPPPLADGRTITRKEMKHVRIDDDEKAPILVHFAGCNELISSQLEEEWVVDEESASTTEGESENVVEQLVQGRQKRNGRWGTWQTTGTGTVLVHCQAGCSRSVAIVAAYLMHTRRISASTAVSMIQRRRTHAEPNRGFLAQLELYQQVGFEVDMKWQAVRRFLMSKTDILNGDSMDDMLLSYYPSPYPSPALSAATGMKGFTALKANGEDGVAASTLDKTAMTAENNFRSSDHDAQNENSQSTNNVSSSATPPPHSPNNSSIPHLVNSLSNMTPPSSSADNFNPSTSCSTLPDGSAKEVKVTANSSGRLPGGVEHVRGHEGVLNRGQLAQPSFKGPKLRCKGCRRELAALDHVVIHEPGKGQMAFEHRRRDVGHLGQNIATNSAGDGMMADEGESAVKAEVAEATGSSVSEGANGQTQQQSQTSTTTAASETASSSTPSTAPIPIIPTKPRIQTAASLASQLPPHLAALRVGRPAFPRPPSSTPSTPSVPPPAPASSAASMLKHPSCSSYFIEPMAWMTDLSSGEVTGRLNCPSAKCGQKLGSWDWAGMQCGCGAWVTPAFSLHRSKVDEF</sequence>
<feature type="compositionally biased region" description="Polar residues" evidence="5">
    <location>
        <begin position="306"/>
        <end position="331"/>
    </location>
</feature>
<feature type="compositionally biased region" description="Polar residues" evidence="5">
    <location>
        <begin position="276"/>
        <end position="285"/>
    </location>
</feature>
<evidence type="ECO:0000256" key="2">
    <source>
        <dbReference type="ARBA" id="ARBA00013064"/>
    </source>
</evidence>
<feature type="compositionally biased region" description="Low complexity" evidence="5">
    <location>
        <begin position="455"/>
        <end position="485"/>
    </location>
</feature>
<proteinExistence type="inferred from homology"/>
<dbReference type="Proteomes" id="UP000242770">
    <property type="component" value="Unassembled WGS sequence"/>
</dbReference>
<comment type="similarity">
    <text evidence="1">Belongs to the protein-tyrosine phosphatase family. Non-receptor class dual specificity subfamily.</text>
</comment>
<dbReference type="GO" id="GO:0005634">
    <property type="term" value="C:nucleus"/>
    <property type="evidence" value="ECO:0007669"/>
    <property type="project" value="TreeGrafter"/>
</dbReference>
<dbReference type="InterPro" id="IPR029021">
    <property type="entry name" value="Prot-tyrosine_phosphatase-like"/>
</dbReference>
<dbReference type="EMBL" id="CCFA01005293">
    <property type="protein sequence ID" value="CDS02319.1"/>
    <property type="molecule type" value="Genomic_DNA"/>
</dbReference>
<feature type="domain" description="Tyrosine specific protein phosphatases" evidence="7">
    <location>
        <begin position="102"/>
        <end position="168"/>
    </location>
</feature>
<dbReference type="OrthoDB" id="2017893at2759"/>
<feature type="region of interest" description="Disordered" evidence="5">
    <location>
        <begin position="268"/>
        <end position="335"/>
    </location>
</feature>
<dbReference type="SMART" id="SM00195">
    <property type="entry name" value="DSPc"/>
    <property type="match status" value="1"/>
</dbReference>
<dbReference type="InterPro" id="IPR020422">
    <property type="entry name" value="TYR_PHOSPHATASE_DUAL_dom"/>
</dbReference>
<feature type="domain" description="Tyrosine-protein phosphatase" evidence="6">
    <location>
        <begin position="1"/>
        <end position="190"/>
    </location>
</feature>
<dbReference type="Gene3D" id="3.90.190.10">
    <property type="entry name" value="Protein tyrosine phosphatase superfamily"/>
    <property type="match status" value="1"/>
</dbReference>
<evidence type="ECO:0000313" key="10">
    <source>
        <dbReference type="Proteomes" id="UP000242770"/>
    </source>
</evidence>
<accession>A0A0F7S520</accession>
<evidence type="ECO:0000259" key="6">
    <source>
        <dbReference type="PROSITE" id="PS50054"/>
    </source>
</evidence>
<evidence type="ECO:0000256" key="5">
    <source>
        <dbReference type="SAM" id="MobiDB-lite"/>
    </source>
</evidence>
<evidence type="ECO:0000256" key="1">
    <source>
        <dbReference type="ARBA" id="ARBA00008601"/>
    </source>
</evidence>
<evidence type="ECO:0000313" key="9">
    <source>
        <dbReference type="EMBL" id="CDU22556.1"/>
    </source>
</evidence>
<reference evidence="8" key="2">
    <citation type="submission" date="2014-06" db="EMBL/GenBank/DDBJ databases">
        <authorList>
            <person name="Berkman J.Paul."/>
        </authorList>
    </citation>
    <scope>NUCLEOTIDE SEQUENCE [LARGE SCALE GENOMIC DNA]</scope>
</reference>
<dbReference type="AlphaFoldDB" id="A0A0F7S520"/>
<feature type="region of interest" description="Disordered" evidence="5">
    <location>
        <begin position="434"/>
        <end position="485"/>
    </location>
</feature>
<feature type="compositionally biased region" description="Pro residues" evidence="5">
    <location>
        <begin position="515"/>
        <end position="533"/>
    </location>
</feature>
<reference evidence="9" key="3">
    <citation type="submission" date="2014-06" db="EMBL/GenBank/DDBJ databases">
        <authorList>
            <person name="Ju J."/>
            <person name="Zhang J."/>
        </authorList>
    </citation>
    <scope>NUCLEOTIDE SEQUENCE</scope>
    <source>
        <strain evidence="9">SscI8</strain>
    </source>
</reference>
<keyword evidence="4" id="KW-0904">Protein phosphatase</keyword>
<keyword evidence="10" id="KW-1185">Reference proteome</keyword>